<dbReference type="Proteomes" id="UP000005012">
    <property type="component" value="Chromosome"/>
</dbReference>
<dbReference type="PATRIC" id="fig|1157951.4.peg.3554"/>
<dbReference type="Pfam" id="PF00582">
    <property type="entry name" value="Usp"/>
    <property type="match status" value="1"/>
</dbReference>
<feature type="domain" description="UspA" evidence="2">
    <location>
        <begin position="1"/>
        <end position="145"/>
    </location>
</feature>
<evidence type="ECO:0000313" key="3">
    <source>
        <dbReference type="EMBL" id="AFH95350.1"/>
    </source>
</evidence>
<gene>
    <name evidence="3" type="ordered locus">S70_17700</name>
</gene>
<dbReference type="PRINTS" id="PR01438">
    <property type="entry name" value="UNVRSLSTRESS"/>
</dbReference>
<dbReference type="AlphaFoldDB" id="A0A140NRS5"/>
<dbReference type="CDD" id="cd00293">
    <property type="entry name" value="USP-like"/>
    <property type="match status" value="1"/>
</dbReference>
<accession>A0A140NRS5</accession>
<proteinExistence type="inferred from homology"/>
<dbReference type="InterPro" id="IPR014729">
    <property type="entry name" value="Rossmann-like_a/b/a_fold"/>
</dbReference>
<dbReference type="KEGG" id="psi:S70_17700"/>
<dbReference type="HOGENOM" id="CLU_049301_12_0_6"/>
<dbReference type="PANTHER" id="PTHR46268">
    <property type="entry name" value="STRESS RESPONSE PROTEIN NHAX"/>
    <property type="match status" value="1"/>
</dbReference>
<dbReference type="EMBL" id="CP003488">
    <property type="protein sequence ID" value="AFH95350.1"/>
    <property type="molecule type" value="Genomic_DNA"/>
</dbReference>
<comment type="similarity">
    <text evidence="1">Belongs to the universal stress protein A family.</text>
</comment>
<dbReference type="SUPFAM" id="SSF52402">
    <property type="entry name" value="Adenine nucleotide alpha hydrolases-like"/>
    <property type="match status" value="1"/>
</dbReference>
<dbReference type="RefSeq" id="WP_004918350.1">
    <property type="nucleotide sequence ID" value="NC_017731.1"/>
</dbReference>
<reference evidence="3 4" key="1">
    <citation type="journal article" date="2012" name="J. Bacteriol.">
        <title>Complete Genome Sequence of Providencia stuartii Clinical Isolate MRSN 2154.</title>
        <authorList>
            <person name="Clifford R.J."/>
            <person name="Hang J."/>
            <person name="Riley M.C."/>
            <person name="Onmus-Leone F."/>
            <person name="Kuschner R.A."/>
            <person name="Lesho E.P."/>
            <person name="Waterman P.E."/>
        </authorList>
    </citation>
    <scope>NUCLEOTIDE SEQUENCE [LARGE SCALE GENOMIC DNA]</scope>
    <source>
        <strain evidence="3 4">MRSN 2154</strain>
    </source>
</reference>
<dbReference type="PANTHER" id="PTHR46268:SF6">
    <property type="entry name" value="UNIVERSAL STRESS PROTEIN UP12"/>
    <property type="match status" value="1"/>
</dbReference>
<sequence length="145" mass="15943">MYKTILVPIDVSEDALTDLVIPHVNAIQKLNDAEVHFLAVTAPISNYLRYGGTILPSDFPDEEKQAEVILDELKEKVKRFSIPENKIHVTSSVGSVKDEILAIAEEINADLILIGSRHPSMSTYLLGSNAASVVRYAKTSVLVVR</sequence>
<evidence type="ECO:0000259" key="2">
    <source>
        <dbReference type="Pfam" id="PF00582"/>
    </source>
</evidence>
<evidence type="ECO:0000313" key="4">
    <source>
        <dbReference type="Proteomes" id="UP000005012"/>
    </source>
</evidence>
<reference evidence="4" key="2">
    <citation type="submission" date="2012-04" db="EMBL/GenBank/DDBJ databases">
        <title>Complete genome sequence of Providencia stuartii clinical isolate MRSN 2154.</title>
        <authorList>
            <person name="Clifford R.J."/>
            <person name="Hang J."/>
            <person name="Riley M.C."/>
            <person name="Onmus-Leone F."/>
            <person name="Kuschner R.A."/>
            <person name="Lesho E.P."/>
            <person name="Waterman P.E."/>
        </authorList>
    </citation>
    <scope>NUCLEOTIDE SEQUENCE [LARGE SCALE GENOMIC DNA]</scope>
    <source>
        <strain evidence="4">MRSN 2154</strain>
    </source>
</reference>
<evidence type="ECO:0000256" key="1">
    <source>
        <dbReference type="ARBA" id="ARBA00008791"/>
    </source>
</evidence>
<dbReference type="InterPro" id="IPR006015">
    <property type="entry name" value="Universal_stress_UspA"/>
</dbReference>
<dbReference type="Gene3D" id="3.40.50.620">
    <property type="entry name" value="HUPs"/>
    <property type="match status" value="1"/>
</dbReference>
<protein>
    <recommendedName>
        <fullName evidence="2">UspA domain-containing protein</fullName>
    </recommendedName>
</protein>
<name>A0A140NRS5_PROSM</name>
<dbReference type="OrthoDB" id="9792500at2"/>
<dbReference type="GeneID" id="93519935"/>
<dbReference type="InterPro" id="IPR006016">
    <property type="entry name" value="UspA"/>
</dbReference>
<organism evidence="3 4">
    <name type="scientific">Providencia stuartii (strain MRSN 2154)</name>
    <dbReference type="NCBI Taxonomy" id="1157951"/>
    <lineage>
        <taxon>Bacteria</taxon>
        <taxon>Pseudomonadati</taxon>
        <taxon>Pseudomonadota</taxon>
        <taxon>Gammaproteobacteria</taxon>
        <taxon>Enterobacterales</taxon>
        <taxon>Morganellaceae</taxon>
        <taxon>Providencia</taxon>
    </lineage>
</organism>